<dbReference type="AlphaFoldDB" id="A0A3Q2Y201"/>
<feature type="compositionally biased region" description="Polar residues" evidence="1">
    <location>
        <begin position="577"/>
        <end position="587"/>
    </location>
</feature>
<feature type="region of interest" description="Disordered" evidence="1">
    <location>
        <begin position="577"/>
        <end position="621"/>
    </location>
</feature>
<dbReference type="OMA" id="QCMTTAE"/>
<feature type="domain" description="Nucleolar protein 4 helical" evidence="2">
    <location>
        <begin position="413"/>
        <end position="506"/>
    </location>
</feature>
<reference evidence="3" key="1">
    <citation type="submission" date="2025-08" db="UniProtKB">
        <authorList>
            <consortium name="Ensembl"/>
        </authorList>
    </citation>
    <scope>IDENTIFICATION</scope>
</reference>
<dbReference type="Ensembl" id="ENSHCOT00000003007.1">
    <property type="protein sequence ID" value="ENSHCOP00000006836.1"/>
    <property type="gene ID" value="ENSHCOG00000008717.1"/>
</dbReference>
<dbReference type="PANTHER" id="PTHR12449:SF19">
    <property type="entry name" value="NUCLEOLAR PROTEIN 4-LIKE"/>
    <property type="match status" value="1"/>
</dbReference>
<dbReference type="GeneTree" id="ENSGT00940000165632"/>
<proteinExistence type="predicted"/>
<keyword evidence="4" id="KW-1185">Reference proteome</keyword>
<dbReference type="Pfam" id="PF23079">
    <property type="entry name" value="HTH_NOL4_2nd"/>
    <property type="match status" value="1"/>
</dbReference>
<protein>
    <submittedName>
        <fullName evidence="3">Nucleolar protein 4-like a</fullName>
    </submittedName>
</protein>
<feature type="region of interest" description="Disordered" evidence="1">
    <location>
        <begin position="387"/>
        <end position="410"/>
    </location>
</feature>
<feature type="compositionally biased region" description="Low complexity" evidence="1">
    <location>
        <begin position="597"/>
        <end position="606"/>
    </location>
</feature>
<name>A0A3Q2Y201_HIPCM</name>
<dbReference type="Proteomes" id="UP000264820">
    <property type="component" value="Unplaced"/>
</dbReference>
<evidence type="ECO:0000256" key="1">
    <source>
        <dbReference type="SAM" id="MobiDB-lite"/>
    </source>
</evidence>
<organism evidence="3 4">
    <name type="scientific">Hippocampus comes</name>
    <name type="common">Tiger tail seahorse</name>
    <dbReference type="NCBI Taxonomy" id="109280"/>
    <lineage>
        <taxon>Eukaryota</taxon>
        <taxon>Metazoa</taxon>
        <taxon>Chordata</taxon>
        <taxon>Craniata</taxon>
        <taxon>Vertebrata</taxon>
        <taxon>Euteleostomi</taxon>
        <taxon>Actinopterygii</taxon>
        <taxon>Neopterygii</taxon>
        <taxon>Teleostei</taxon>
        <taxon>Neoteleostei</taxon>
        <taxon>Acanthomorphata</taxon>
        <taxon>Syngnathiaria</taxon>
        <taxon>Syngnathiformes</taxon>
        <taxon>Syngnathoidei</taxon>
        <taxon>Syngnathidae</taxon>
        <taxon>Hippocampus</taxon>
    </lineage>
</organism>
<dbReference type="InterPro" id="IPR039788">
    <property type="entry name" value="NOL4/NOL4L"/>
</dbReference>
<reference evidence="3" key="2">
    <citation type="submission" date="2025-09" db="UniProtKB">
        <authorList>
            <consortium name="Ensembl"/>
        </authorList>
    </citation>
    <scope>IDENTIFICATION</scope>
</reference>
<feature type="region of interest" description="Disordered" evidence="1">
    <location>
        <begin position="264"/>
        <end position="365"/>
    </location>
</feature>
<sequence>TPPPPPQVRFGWIGRYRSPVALEAEMFTEFQDWCLRTYGDSGKTKTVTRRKYNKIMQTLLQNDESDGVYVDNSHINAKFKFWVKSKGFQVGTNVLGEHNKKGAPGKPVLYVPVKSTCSDGNSAQDNSSLKRVAVVEDFFDIIYAMHVEIGADPGRAPKHAGQKKTYKAIAETYAFLPREAVTRFLMSCGECQKRMHINPSTAEFKENDRPTSLVPDQIDYNMPLTATYLKQMKLQCMTATERVMQMNYPHQICLNANVPLLPLPADDDSSESSSGNGVTLSEVQPAGGNPPEGGASYGEVPENGLSAPLDFSTALSSSSSDDQQPVNLSDRLLPAGCSPPNSILADPNRKYPIKTEYSPPYSSGSYDSVKTELSACAEDLSSGRAQIMDEDDDDHDDHDDSDKINDAEGMDPERLKAFNMFVRLFVDENLDRMVPISKQPKEKIQAIMESCSRQFPEFQERSRKRIRTYLKSCRRMKKSGFEIRPTPPHLTSAMAENILAAACESETRNAAKRMRLDIYPADEPVLAEKPCTREPASVAPSGFVISSTAFAQDQLYTNGGLNYNLRGYGNVAGNQQSAAAAQTNGPTDLSMKSVAPNSSSSSSNSHGQGGGGGGASAQLSPPEVTAVRQLIAGYRESAAFLLRSADELENLILQQN</sequence>
<feature type="compositionally biased region" description="Acidic residues" evidence="1">
    <location>
        <begin position="388"/>
        <end position="397"/>
    </location>
</feature>
<dbReference type="InterPro" id="IPR056549">
    <property type="entry name" value="HTH_NOL4"/>
</dbReference>
<evidence type="ECO:0000313" key="4">
    <source>
        <dbReference type="Proteomes" id="UP000264820"/>
    </source>
</evidence>
<feature type="compositionally biased region" description="Basic and acidic residues" evidence="1">
    <location>
        <begin position="398"/>
        <end position="410"/>
    </location>
</feature>
<evidence type="ECO:0000313" key="3">
    <source>
        <dbReference type="Ensembl" id="ENSHCOP00000006836.1"/>
    </source>
</evidence>
<evidence type="ECO:0000259" key="2">
    <source>
        <dbReference type="Pfam" id="PF23079"/>
    </source>
</evidence>
<accession>A0A3Q2Y201</accession>
<dbReference type="PANTHER" id="PTHR12449">
    <property type="entry name" value="DEATH DOMAIN-CONTAINING PROTEIN"/>
    <property type="match status" value="1"/>
</dbReference>